<protein>
    <submittedName>
        <fullName evidence="3">Uncharacterized protein</fullName>
    </submittedName>
</protein>
<comment type="caution">
    <text evidence="3">The sequence shown here is derived from an EMBL/GenBank/DDBJ whole genome shotgun (WGS) entry which is preliminary data.</text>
</comment>
<dbReference type="Proteomes" id="UP001233999">
    <property type="component" value="Unassembled WGS sequence"/>
</dbReference>
<evidence type="ECO:0000313" key="3">
    <source>
        <dbReference type="EMBL" id="KAJ9584036.1"/>
    </source>
</evidence>
<evidence type="ECO:0000313" key="4">
    <source>
        <dbReference type="Proteomes" id="UP001233999"/>
    </source>
</evidence>
<dbReference type="EMBL" id="JASPKZ010007478">
    <property type="protein sequence ID" value="KAJ9584036.1"/>
    <property type="molecule type" value="Genomic_DNA"/>
</dbReference>
<sequence length="160" mass="18519">MIKILALCVLIMNIQMPGALSEPPELPPEPTKQQNSTSSPEQLEEETLDNHMFLEQLVKKDILAYSLWNITSKYNISYPVEECRKELEKNPDLISFYFVNITLDEMSENLHLSSDVYNYYNYDGSSAKNANSMYENNTAAIYDHELYMETVRSIMDTARK</sequence>
<keyword evidence="2" id="KW-0732">Signal</keyword>
<name>A0AAD8EBK2_DIPPU</name>
<feature type="non-terminal residue" evidence="3">
    <location>
        <position position="1"/>
    </location>
</feature>
<organism evidence="3 4">
    <name type="scientific">Diploptera punctata</name>
    <name type="common">Pacific beetle cockroach</name>
    <dbReference type="NCBI Taxonomy" id="6984"/>
    <lineage>
        <taxon>Eukaryota</taxon>
        <taxon>Metazoa</taxon>
        <taxon>Ecdysozoa</taxon>
        <taxon>Arthropoda</taxon>
        <taxon>Hexapoda</taxon>
        <taxon>Insecta</taxon>
        <taxon>Pterygota</taxon>
        <taxon>Neoptera</taxon>
        <taxon>Polyneoptera</taxon>
        <taxon>Dictyoptera</taxon>
        <taxon>Blattodea</taxon>
        <taxon>Blaberoidea</taxon>
        <taxon>Blaberidae</taxon>
        <taxon>Diplopterinae</taxon>
        <taxon>Diploptera</taxon>
    </lineage>
</organism>
<reference evidence="3" key="2">
    <citation type="submission" date="2023-05" db="EMBL/GenBank/DDBJ databases">
        <authorList>
            <person name="Fouks B."/>
        </authorList>
    </citation>
    <scope>NUCLEOTIDE SEQUENCE</scope>
    <source>
        <strain evidence="3">Stay&amp;Tobe</strain>
        <tissue evidence="3">Testes</tissue>
    </source>
</reference>
<gene>
    <name evidence="3" type="ORF">L9F63_021613</name>
</gene>
<keyword evidence="4" id="KW-1185">Reference proteome</keyword>
<reference evidence="3" key="1">
    <citation type="journal article" date="2023" name="IScience">
        <title>Live-bearing cockroach genome reveals convergent evolutionary mechanisms linked to viviparity in insects and beyond.</title>
        <authorList>
            <person name="Fouks B."/>
            <person name="Harrison M.C."/>
            <person name="Mikhailova A.A."/>
            <person name="Marchal E."/>
            <person name="English S."/>
            <person name="Carruthers M."/>
            <person name="Jennings E.C."/>
            <person name="Chiamaka E.L."/>
            <person name="Frigard R.A."/>
            <person name="Pippel M."/>
            <person name="Attardo G.M."/>
            <person name="Benoit J.B."/>
            <person name="Bornberg-Bauer E."/>
            <person name="Tobe S.S."/>
        </authorList>
    </citation>
    <scope>NUCLEOTIDE SEQUENCE</scope>
    <source>
        <strain evidence="3">Stay&amp;Tobe</strain>
    </source>
</reference>
<evidence type="ECO:0000256" key="1">
    <source>
        <dbReference type="SAM" id="MobiDB-lite"/>
    </source>
</evidence>
<proteinExistence type="predicted"/>
<accession>A0AAD8EBK2</accession>
<evidence type="ECO:0000256" key="2">
    <source>
        <dbReference type="SAM" id="SignalP"/>
    </source>
</evidence>
<feature type="signal peptide" evidence="2">
    <location>
        <begin position="1"/>
        <end position="21"/>
    </location>
</feature>
<dbReference type="AlphaFoldDB" id="A0AAD8EBK2"/>
<feature type="chain" id="PRO_5042149564" evidence="2">
    <location>
        <begin position="22"/>
        <end position="160"/>
    </location>
</feature>
<feature type="region of interest" description="Disordered" evidence="1">
    <location>
        <begin position="20"/>
        <end position="45"/>
    </location>
</feature>
<feature type="compositionally biased region" description="Polar residues" evidence="1">
    <location>
        <begin position="31"/>
        <end position="41"/>
    </location>
</feature>